<dbReference type="EMBL" id="LIIK01000006">
    <property type="protein sequence ID" value="KQM09372.1"/>
    <property type="molecule type" value="Genomic_DNA"/>
</dbReference>
<dbReference type="InterPro" id="IPR044060">
    <property type="entry name" value="Bacterial_rp_domain"/>
</dbReference>
<dbReference type="GO" id="GO:0005975">
    <property type="term" value="P:carbohydrate metabolic process"/>
    <property type="evidence" value="ECO:0007669"/>
    <property type="project" value="UniProtKB-ARBA"/>
</dbReference>
<reference evidence="8" key="1">
    <citation type="submission" date="2015-08" db="EMBL/GenBank/DDBJ databases">
        <title>Candidatus Bacteriodes Periocalifornicus.</title>
        <authorList>
            <person name="McLean J.S."/>
            <person name="Kelley S."/>
        </authorList>
    </citation>
    <scope>NUCLEOTIDE SEQUENCE [LARGE SCALE GENOMIC DNA]</scope>
    <source>
        <strain evidence="8">12B</strain>
    </source>
</reference>
<dbReference type="Gene3D" id="2.60.40.2340">
    <property type="match status" value="1"/>
</dbReference>
<dbReference type="InterPro" id="IPR000209">
    <property type="entry name" value="Peptidase_S8/S53_dom"/>
</dbReference>
<dbReference type="PROSITE" id="PS51892">
    <property type="entry name" value="SUBTILASE"/>
    <property type="match status" value="1"/>
</dbReference>
<feature type="domain" description="Bacterial repeat" evidence="6">
    <location>
        <begin position="2361"/>
        <end position="2428"/>
    </location>
</feature>
<name>A0A0Q4B944_9BACT</name>
<evidence type="ECO:0000313" key="8">
    <source>
        <dbReference type="EMBL" id="KQM09372.1"/>
    </source>
</evidence>
<gene>
    <name evidence="8" type="ORF">AL399_01980</name>
</gene>
<keyword evidence="2 4" id="KW-0378">Hydrolase</keyword>
<dbReference type="InterPro" id="IPR022398">
    <property type="entry name" value="Peptidase_S8_His-AS"/>
</dbReference>
<keyword evidence="1 4" id="KW-0645">Protease</keyword>
<dbReference type="PANTHER" id="PTHR43399">
    <property type="entry name" value="SUBTILISIN-RELATED"/>
    <property type="match status" value="1"/>
</dbReference>
<dbReference type="InterPro" id="IPR051048">
    <property type="entry name" value="Peptidase_S8/S53_subtilisin"/>
</dbReference>
<evidence type="ECO:0000256" key="1">
    <source>
        <dbReference type="ARBA" id="ARBA00022670"/>
    </source>
</evidence>
<dbReference type="SUPFAM" id="SSF49899">
    <property type="entry name" value="Concanavalin A-like lectins/glucanases"/>
    <property type="match status" value="1"/>
</dbReference>
<dbReference type="PANTHER" id="PTHR43399:SF5">
    <property type="entry name" value="PEPTIDASE S8 FAMILY WITH PROTEASE-ASSOCIATED DOMAIN"/>
    <property type="match status" value="1"/>
</dbReference>
<dbReference type="GO" id="GO:0006508">
    <property type="term" value="P:proteolysis"/>
    <property type="evidence" value="ECO:0007669"/>
    <property type="project" value="UniProtKB-KW"/>
</dbReference>
<comment type="caution">
    <text evidence="8">The sequence shown here is derived from an EMBL/GenBank/DDBJ whole genome shotgun (WGS) entry which is preliminary data.</text>
</comment>
<keyword evidence="9" id="KW-1185">Reference proteome</keyword>
<protein>
    <submittedName>
        <fullName evidence="8">Uncharacterized protein</fullName>
    </submittedName>
</protein>
<comment type="similarity">
    <text evidence="4">Belongs to the peptidase S8 family.</text>
</comment>
<proteinExistence type="inferred from homology"/>
<dbReference type="Gene3D" id="3.40.50.200">
    <property type="entry name" value="Peptidase S8/S53 domain"/>
    <property type="match status" value="1"/>
</dbReference>
<dbReference type="STRING" id="1702214.AL399_01980"/>
<dbReference type="Proteomes" id="UP000054172">
    <property type="component" value="Unassembled WGS sequence"/>
</dbReference>
<dbReference type="InterPro" id="IPR015500">
    <property type="entry name" value="Peptidase_S8_subtilisin-rel"/>
</dbReference>
<feature type="domain" description="GEVED" evidence="7">
    <location>
        <begin position="1475"/>
        <end position="1547"/>
    </location>
</feature>
<dbReference type="SUPFAM" id="SSF52743">
    <property type="entry name" value="Subtilisin-like"/>
    <property type="match status" value="1"/>
</dbReference>
<feature type="domain" description="Peptidase S8/S53" evidence="5">
    <location>
        <begin position="272"/>
        <end position="541"/>
    </location>
</feature>
<dbReference type="InterPro" id="IPR013320">
    <property type="entry name" value="ConA-like_dom_sf"/>
</dbReference>
<feature type="active site" description="Charge relay system" evidence="4">
    <location>
        <position position="281"/>
    </location>
</feature>
<dbReference type="GO" id="GO:0004252">
    <property type="term" value="F:serine-type endopeptidase activity"/>
    <property type="evidence" value="ECO:0007669"/>
    <property type="project" value="UniProtKB-UniRule"/>
</dbReference>
<dbReference type="Gene3D" id="2.60.40.1120">
    <property type="entry name" value="Carboxypeptidase-like, regulatory domain"/>
    <property type="match status" value="1"/>
</dbReference>
<dbReference type="PATRIC" id="fig|1702214.3.peg.78"/>
<dbReference type="InterPro" id="IPR045474">
    <property type="entry name" value="GEVED"/>
</dbReference>
<feature type="active site" description="Charge relay system" evidence="4">
    <location>
        <position position="487"/>
    </location>
</feature>
<dbReference type="Pfam" id="PF13385">
    <property type="entry name" value="Laminin_G_3"/>
    <property type="match status" value="1"/>
</dbReference>
<dbReference type="Pfam" id="PF20009">
    <property type="entry name" value="GEVED"/>
    <property type="match status" value="1"/>
</dbReference>
<dbReference type="Gene3D" id="2.60.120.380">
    <property type="match status" value="1"/>
</dbReference>
<evidence type="ECO:0000259" key="6">
    <source>
        <dbReference type="Pfam" id="PF18998"/>
    </source>
</evidence>
<dbReference type="GO" id="GO:0004553">
    <property type="term" value="F:hydrolase activity, hydrolyzing O-glycosyl compounds"/>
    <property type="evidence" value="ECO:0007669"/>
    <property type="project" value="UniProtKB-ARBA"/>
</dbReference>
<evidence type="ECO:0000256" key="2">
    <source>
        <dbReference type="ARBA" id="ARBA00022801"/>
    </source>
</evidence>
<dbReference type="Pfam" id="PF00082">
    <property type="entry name" value="Peptidase_S8"/>
    <property type="match status" value="1"/>
</dbReference>
<organism evidence="8 9">
    <name type="scientific">Candidatus [Bacteroides] periocalifornicus</name>
    <dbReference type="NCBI Taxonomy" id="1702214"/>
    <lineage>
        <taxon>Bacteria</taxon>
        <taxon>Pseudomonadati</taxon>
        <taxon>Bacteroidota</taxon>
    </lineage>
</organism>
<dbReference type="PROSITE" id="PS00137">
    <property type="entry name" value="SUBTILASE_HIS"/>
    <property type="match status" value="1"/>
</dbReference>
<accession>A0A0Q4B944</accession>
<dbReference type="Pfam" id="PF18998">
    <property type="entry name" value="Flg_new_2"/>
    <property type="match status" value="1"/>
</dbReference>
<keyword evidence="3 4" id="KW-0720">Serine protease</keyword>
<dbReference type="PROSITE" id="PS00138">
    <property type="entry name" value="SUBTILASE_SER"/>
    <property type="match status" value="1"/>
</dbReference>
<dbReference type="PRINTS" id="PR00723">
    <property type="entry name" value="SUBTILISIN"/>
</dbReference>
<dbReference type="InterPro" id="IPR036852">
    <property type="entry name" value="Peptidase_S8/S53_dom_sf"/>
</dbReference>
<dbReference type="Gene3D" id="2.60.120.200">
    <property type="match status" value="1"/>
</dbReference>
<evidence type="ECO:0000259" key="5">
    <source>
        <dbReference type="Pfam" id="PF00082"/>
    </source>
</evidence>
<evidence type="ECO:0000259" key="7">
    <source>
        <dbReference type="Pfam" id="PF20009"/>
    </source>
</evidence>
<dbReference type="InterPro" id="IPR023828">
    <property type="entry name" value="Peptidase_S8_Ser-AS"/>
</dbReference>
<evidence type="ECO:0000313" key="9">
    <source>
        <dbReference type="Proteomes" id="UP000054172"/>
    </source>
</evidence>
<sequence>MKRFFILLLICLLLPLSVFSQGGIRLGRYEVVLLGKNAVRGAELSRVLGRATGGYHNAILQLSHTPSPAEVDRLARAGVVLGSYLGVHAYWALVKEGCDLGALGRSAPIEAVSGISPSWKLDAGLERTAMLGPESSTGGASPNLPIRVVTGLGGDTERRIARRSNVPYSSHGKAERVPISVVISYAPNASPAVVRESLAALGLQGVQLAERFGQAWATAPSGILQQIAELPWVLRVARQPLPMSLFNATGRLQGRAGVLGTATTLGGRGLTGQGVRVGIWDANVAPHVDFGNRIHVQEYGEEDLHGTHVAGTVLGSGILNPDAQGMAPRAEAWTYNFDGEQNASTAQEMVQVRSKASITLTQNSYGILLDGNCNQLEDIVYNADDHNLDVLSNAYPTLTHIFAGGNDQESCAEKTQELWGVQGYGTATQRAKNTIQVGAVDEAGGLAQFSSCGPQDDGRLFPTICAKGVQVLSTTPGNGYKRLDGTSMACPTVTGTAALLQERYGQLHPGLELRSDLLKGLLSNTASDAGRRGPDFQYGYGIMNAERAVQALERGYWLLDSIASGDAPKLQKLDIPAGATGLRVMLVWIDPPVEKPQAWGQRALVNDIDLSVKVGAETYLPWVCAGVKDRVEEEAVRKVDNLNNTEQVTLGVDEFKGEKSATAIVTAREVGQGRQRYILTWWFDTEIPRVVSPSGGELLAAGQEAYLAVEGLAAPYTVQLSYDGGMNYTTVATLDEAMGSGLFTVPANAPTTAKALLRVIDGGGRVAESREPFIVTPQPVNLQLKQPDCGVSGWQLLWNACPGATEGYEVLLAEPSVGEFRSIGQTQGATDTSFTVPAAVLQGVDRPVLSVAVRLPGNEGYGKRAVGIVGSYSVPVRIGPRTLPFVEDFSVYPSRYLRPSMGQNMAVRYMGKSLEGMKAGANVLFVECRDSLADFNAQDFFSPANSANIGRLALCQLDLTGVPAEEELLLHMKGALLPASQNDSGTVQMRVLANGRVLTALDGVSIQRSNGHDQDWYFALKGVEICSLTVEFVGKGNGDRLGLLSVSVERAVTQPAVSLQLLSTPTDAPDMQKETFRVLVENLCAKPLGDVLVKVWRGGKWVDAYTVKELKGMEQREVSIAVDLSTQQELGELMDIAFTCEVNPEVPSANGQVSHRVNNMGHVLPMPRSWIEHTIQGEMIVDPKQRVEVADRLIFTDQGGALGPHATLQQATLQLLPSTKGKKVRVRFSQFHTTNNLSALQVYTVPIENMATEGARDRAYLMGEIKNGMDFVSESPDGAIMLYFSSDAGEGAEGWIAEVDLVDGRNPLAINGVKASLQGDKNEEHVPVEITLLNRGDEVQKGVNVLLIDEEGVKHKQLVDIPKGETILALDYKPLIPRAEPHPIWIALEGDDTDATDNDVKLQAIYDSYCIPPRVKSAPVQASTLVVNRENGYLGNVPTGAIRYTVDSSLPLYLPDGNTPMLVKTEGTTDGSYSVMVWVDWDDDGVFDENPPTAALPAGTDMEVTLNLDPTGKKAGEHRARIAIVPTGLAAQPCQEVVLGDMQDFKLEVKAGANPVAGDLAIAGIELDKDINPLPFKPITIVISNQGNRPFTGRLRVRVKADDDPEVVEESAIETPIAPWGGEARIALKASTNFTKVGKHTVQVEIEEQPEVVNAENNTAIREVWVVEPAGNKLNMLSIRSLDGYDEQVQVPSVPDSLSNLTDGERDWTVEMLIRPQKSQFAELALAPGFGIYLGYKTPEEVGFPDNSVAVQLGGVDGQVAFSEANTLMPGDWHHIAVVVKGGKTPEGYTSVVVYIDGEPRQLTVRGHGTPGFGGKDGKTLNLFTAFDGEVKYFRAWSKGLSGNEIVKNIYDYVRSGGRLPQDCLVEFCFDEGLGNGLSLSDEAVATILPKDDERLTQEPDGIWKRADRLIERFSFDGVNRVEETAENHYTLYFAKGTDRRHVRGSVAALWPKFTALTHKGKPIIGNQEYDFSTPVVIEGEADILFSFQHVKHKVTFTFQEDQSGECDILTLKLERGKNGGLVTDVIPAQVGQTCLLEIPSSAGTLENPEAVVLSFTLSAGSTMQYQGNAVQSGLTKLDLTHPLLLEVRAANGNTKLYTVALALPQSIMWLPASTHFTYGDVGEVVPEKSNVGLPIAYSSSNSEVASVAGERLVVGIPGRTTIVAMQRGEGIYGPAANVRYEITVDRRAATVKPITQTVPFGGPLELQYEYGNLAKPEDAHILPNPLHAGGYRITDIAGNTILPTTTLPIGRYSVVPNASSYSTTCYEVTPLPGEFEVMASDLTLVELKVEDEAATPISAASVTLGDESRYTNAQGLLYWLVDNTKQHTFTVRKSGYGTVMIKLQQGEARRLVTLRRPTISLSYTAGEGGQLFGAIQQHVVAGGNGEPVLAKANDGYRFAMWSDGGLDNPRQELGVTNPVAVEARFVRSDLFAVRFLVMDGGSPLQGAKVVIGEKTKDTDSNGQAILYMAGGTYTYTVGKEGYEPAKHELKVDANTEVVKVELEKAKPQAIGHLLAGIEATPNPFASRLILAGLAEANRVSVLTPTGKVMLTVSLNGQWRVELQLGHLPAGLYFVVVQATGEQRVLRVVKE</sequence>
<feature type="active site" description="Charge relay system" evidence="4">
    <location>
        <position position="305"/>
    </location>
</feature>
<evidence type="ECO:0000256" key="4">
    <source>
        <dbReference type="PROSITE-ProRule" id="PRU01240"/>
    </source>
</evidence>
<evidence type="ECO:0000256" key="3">
    <source>
        <dbReference type="ARBA" id="ARBA00022825"/>
    </source>
</evidence>